<name>A0A2R3QW61_ECTME</name>
<dbReference type="RefSeq" id="WP_106742081.1">
    <property type="nucleotide sequence ID" value="NZ_CP027657.1"/>
</dbReference>
<proteinExistence type="predicted"/>
<sequence>MSIKTLYALPILASLMLAGCVGSPMERAIPNIPGLMAKNSWPGKPASEAIAQYGEPHVIKDLGDGRQQYLWFDNWNRSWEELSSSYIAPGPGGWYRYNEYSTRTRHYSCSVMMDIDQNKIVQRFDYHDNIRGACSNYFSL</sequence>
<dbReference type="OrthoDB" id="1522208at1236"/>
<evidence type="ECO:0000313" key="1">
    <source>
        <dbReference type="EMBL" id="AVO55950.1"/>
    </source>
</evidence>
<organism evidence="1 2">
    <name type="scientific">Ectopseudomonas mendocina</name>
    <name type="common">Pseudomonas mendocina</name>
    <dbReference type="NCBI Taxonomy" id="300"/>
    <lineage>
        <taxon>Bacteria</taxon>
        <taxon>Pseudomonadati</taxon>
        <taxon>Pseudomonadota</taxon>
        <taxon>Gammaproteobacteria</taxon>
        <taxon>Pseudomonadales</taxon>
        <taxon>Pseudomonadaceae</taxon>
        <taxon>Ectopseudomonas</taxon>
    </lineage>
</organism>
<protein>
    <recommendedName>
        <fullName evidence="3">Lipoprotein</fullName>
    </recommendedName>
</protein>
<evidence type="ECO:0008006" key="3">
    <source>
        <dbReference type="Google" id="ProtNLM"/>
    </source>
</evidence>
<accession>A0A2R3QW61</accession>
<dbReference type="EMBL" id="CP027657">
    <property type="protein sequence ID" value="AVO55950.1"/>
    <property type="molecule type" value="Genomic_DNA"/>
</dbReference>
<reference evidence="1 2" key="1">
    <citation type="submission" date="2018-03" db="EMBL/GenBank/DDBJ databases">
        <title>Complete genome sequence and methylome analysis of Pseudomonas mendocina NEB 698.</title>
        <authorList>
            <person name="Morgan R.D."/>
        </authorList>
    </citation>
    <scope>NUCLEOTIDE SEQUENCE [LARGE SCALE GENOMIC DNA]</scope>
    <source>
        <strain evidence="1 2">NEB698</strain>
    </source>
</reference>
<dbReference type="AlphaFoldDB" id="A0A2R3QW61"/>
<evidence type="ECO:0000313" key="2">
    <source>
        <dbReference type="Proteomes" id="UP000238327"/>
    </source>
</evidence>
<dbReference type="PROSITE" id="PS51257">
    <property type="entry name" value="PROKAR_LIPOPROTEIN"/>
    <property type="match status" value="1"/>
</dbReference>
<gene>
    <name evidence="1" type="ORF">C7A17_25445</name>
</gene>
<dbReference type="Proteomes" id="UP000238327">
    <property type="component" value="Chromosome"/>
</dbReference>